<comment type="caution">
    <text evidence="5">The sequence shown here is derived from an EMBL/GenBank/DDBJ whole genome shotgun (WGS) entry which is preliminary data.</text>
</comment>
<protein>
    <submittedName>
        <fullName evidence="5">Helix-turn-helix transcriptional regulator</fullName>
    </submittedName>
</protein>
<dbReference type="SUPFAM" id="SSF46689">
    <property type="entry name" value="Homeodomain-like"/>
    <property type="match status" value="2"/>
</dbReference>
<feature type="domain" description="HTH araC/xylS-type" evidence="4">
    <location>
        <begin position="26"/>
        <end position="124"/>
    </location>
</feature>
<dbReference type="Gene3D" id="1.10.10.60">
    <property type="entry name" value="Homeodomain-like"/>
    <property type="match status" value="1"/>
</dbReference>
<dbReference type="EMBL" id="JACSQS010000003">
    <property type="protein sequence ID" value="MBD7953611.1"/>
    <property type="molecule type" value="Genomic_DNA"/>
</dbReference>
<dbReference type="Pfam" id="PF12833">
    <property type="entry name" value="HTH_18"/>
    <property type="match status" value="1"/>
</dbReference>
<sequence length="129" mass="14096">MATDTPCRGAPSAMPGLNAGQAAAVRRAQAFMEQNLGQPIDVVQIAAAACVSRFHLARLFRSATGLSPTGWLRQRRIDQARHWLREGSQPVGRIASELAFFDQSHFTRSFRAATGCSPRRYALHAASPY</sequence>
<dbReference type="PANTHER" id="PTHR46796">
    <property type="entry name" value="HTH-TYPE TRANSCRIPTIONAL ACTIVATOR RHAS-RELATED"/>
    <property type="match status" value="1"/>
</dbReference>
<dbReference type="Proteomes" id="UP000636938">
    <property type="component" value="Unassembled WGS sequence"/>
</dbReference>
<dbReference type="AlphaFoldDB" id="A0A8X8FPN4"/>
<evidence type="ECO:0000313" key="6">
    <source>
        <dbReference type="Proteomes" id="UP000636938"/>
    </source>
</evidence>
<evidence type="ECO:0000313" key="5">
    <source>
        <dbReference type="EMBL" id="MBD7953611.1"/>
    </source>
</evidence>
<reference evidence="5 6" key="1">
    <citation type="submission" date="2020-08" db="EMBL/GenBank/DDBJ databases">
        <title>A Genomic Blueprint of the Chicken Gut Microbiome.</title>
        <authorList>
            <person name="Gilroy R."/>
            <person name="Ravi A."/>
            <person name="Getino M."/>
            <person name="Pursley I."/>
            <person name="Horton D.L."/>
            <person name="Alikhan N.-F."/>
            <person name="Baker D."/>
            <person name="Gharbi K."/>
            <person name="Hall N."/>
            <person name="Watson M."/>
            <person name="Adriaenssens E.M."/>
            <person name="Foster-Nyarko E."/>
            <person name="Jarju S."/>
            <person name="Secka A."/>
            <person name="Antonio M."/>
            <person name="Oren A."/>
            <person name="Chaudhuri R."/>
            <person name="La Ragione R.M."/>
            <person name="Hildebrand F."/>
            <person name="Pallen M.J."/>
        </authorList>
    </citation>
    <scope>NUCLEOTIDE SEQUENCE [LARGE SCALE GENOMIC DNA]</scope>
    <source>
        <strain evidence="5 6">Sa5BUN4</strain>
    </source>
</reference>
<evidence type="ECO:0000256" key="3">
    <source>
        <dbReference type="ARBA" id="ARBA00023163"/>
    </source>
</evidence>
<dbReference type="PANTHER" id="PTHR46796:SF2">
    <property type="entry name" value="TRANSCRIPTIONAL REGULATORY PROTEIN"/>
    <property type="match status" value="1"/>
</dbReference>
<dbReference type="GO" id="GO:0003700">
    <property type="term" value="F:DNA-binding transcription factor activity"/>
    <property type="evidence" value="ECO:0007669"/>
    <property type="project" value="InterPro"/>
</dbReference>
<name>A0A8X8FPN4_9GAMM</name>
<dbReference type="InterPro" id="IPR018062">
    <property type="entry name" value="HTH_AraC-typ_CS"/>
</dbReference>
<evidence type="ECO:0000259" key="4">
    <source>
        <dbReference type="PROSITE" id="PS01124"/>
    </source>
</evidence>
<dbReference type="RefSeq" id="WP_101116329.1">
    <property type="nucleotide sequence ID" value="NZ_JACSQS010000003.1"/>
</dbReference>
<dbReference type="InterPro" id="IPR050204">
    <property type="entry name" value="AraC_XylS_family_regulators"/>
</dbReference>
<evidence type="ECO:0000256" key="2">
    <source>
        <dbReference type="ARBA" id="ARBA00023125"/>
    </source>
</evidence>
<dbReference type="PROSITE" id="PS00041">
    <property type="entry name" value="HTH_ARAC_FAMILY_1"/>
    <property type="match status" value="1"/>
</dbReference>
<keyword evidence="2" id="KW-0238">DNA-binding</keyword>
<dbReference type="SMART" id="SM00342">
    <property type="entry name" value="HTH_ARAC"/>
    <property type="match status" value="1"/>
</dbReference>
<organism evidence="5 6">
    <name type="scientific">Stenotrophomonas lacuserhaii</name>
    <dbReference type="NCBI Taxonomy" id="2760084"/>
    <lineage>
        <taxon>Bacteria</taxon>
        <taxon>Pseudomonadati</taxon>
        <taxon>Pseudomonadota</taxon>
        <taxon>Gammaproteobacteria</taxon>
        <taxon>Lysobacterales</taxon>
        <taxon>Lysobacteraceae</taxon>
        <taxon>Stenotrophomonas</taxon>
    </lineage>
</organism>
<gene>
    <name evidence="5" type="ORF">H9654_05255</name>
</gene>
<evidence type="ECO:0000256" key="1">
    <source>
        <dbReference type="ARBA" id="ARBA00023015"/>
    </source>
</evidence>
<accession>A0A8X8FPN4</accession>
<dbReference type="GO" id="GO:0043565">
    <property type="term" value="F:sequence-specific DNA binding"/>
    <property type="evidence" value="ECO:0007669"/>
    <property type="project" value="InterPro"/>
</dbReference>
<dbReference type="PROSITE" id="PS01124">
    <property type="entry name" value="HTH_ARAC_FAMILY_2"/>
    <property type="match status" value="1"/>
</dbReference>
<keyword evidence="6" id="KW-1185">Reference proteome</keyword>
<keyword evidence="1" id="KW-0805">Transcription regulation</keyword>
<dbReference type="InterPro" id="IPR009057">
    <property type="entry name" value="Homeodomain-like_sf"/>
</dbReference>
<keyword evidence="3" id="KW-0804">Transcription</keyword>
<proteinExistence type="predicted"/>
<dbReference type="InterPro" id="IPR018060">
    <property type="entry name" value="HTH_AraC"/>
</dbReference>